<name>A0ABT8DL23_9BURK</name>
<evidence type="ECO:0000313" key="6">
    <source>
        <dbReference type="EMBL" id="MDN3919115.1"/>
    </source>
</evidence>
<dbReference type="Proteomes" id="UP001228044">
    <property type="component" value="Unassembled WGS sequence"/>
</dbReference>
<dbReference type="Gene3D" id="1.10.443.10">
    <property type="entry name" value="Intergrase catalytic core"/>
    <property type="match status" value="1"/>
</dbReference>
<dbReference type="InterPro" id="IPR038488">
    <property type="entry name" value="Integrase_DNA-bd_sf"/>
</dbReference>
<dbReference type="Gene3D" id="3.30.160.390">
    <property type="entry name" value="Integrase, DNA-binding domain"/>
    <property type="match status" value="1"/>
</dbReference>
<evidence type="ECO:0000259" key="5">
    <source>
        <dbReference type="PROSITE" id="PS51898"/>
    </source>
</evidence>
<evidence type="ECO:0000256" key="4">
    <source>
        <dbReference type="ARBA" id="ARBA00023172"/>
    </source>
</evidence>
<evidence type="ECO:0000256" key="2">
    <source>
        <dbReference type="ARBA" id="ARBA00022908"/>
    </source>
</evidence>
<keyword evidence="3 6" id="KW-0238">DNA-binding</keyword>
<dbReference type="InterPro" id="IPR050808">
    <property type="entry name" value="Phage_Integrase"/>
</dbReference>
<dbReference type="Gene3D" id="1.10.150.130">
    <property type="match status" value="1"/>
</dbReference>
<dbReference type="CDD" id="cd00801">
    <property type="entry name" value="INT_P4_C"/>
    <property type="match status" value="1"/>
</dbReference>
<dbReference type="Pfam" id="PF13356">
    <property type="entry name" value="Arm-DNA-bind_3"/>
    <property type="match status" value="1"/>
</dbReference>
<dbReference type="InterPro" id="IPR053876">
    <property type="entry name" value="Phage_int_M"/>
</dbReference>
<dbReference type="Pfam" id="PF00589">
    <property type="entry name" value="Phage_integrase"/>
    <property type="match status" value="1"/>
</dbReference>
<dbReference type="Pfam" id="PF22022">
    <property type="entry name" value="Phage_int_M"/>
    <property type="match status" value="1"/>
</dbReference>
<dbReference type="EMBL" id="JAUHHC010000001">
    <property type="protein sequence ID" value="MDN3919115.1"/>
    <property type="molecule type" value="Genomic_DNA"/>
</dbReference>
<accession>A0ABT8DL23</accession>
<dbReference type="PANTHER" id="PTHR30629:SF2">
    <property type="entry name" value="PROPHAGE INTEGRASE INTS-RELATED"/>
    <property type="match status" value="1"/>
</dbReference>
<dbReference type="InterPro" id="IPR011010">
    <property type="entry name" value="DNA_brk_join_enz"/>
</dbReference>
<dbReference type="InterPro" id="IPR010998">
    <property type="entry name" value="Integrase_recombinase_N"/>
</dbReference>
<keyword evidence="4" id="KW-0233">DNA recombination</keyword>
<dbReference type="PANTHER" id="PTHR30629">
    <property type="entry name" value="PROPHAGE INTEGRASE"/>
    <property type="match status" value="1"/>
</dbReference>
<comment type="similarity">
    <text evidence="1">Belongs to the 'phage' integrase family.</text>
</comment>
<evidence type="ECO:0000256" key="1">
    <source>
        <dbReference type="ARBA" id="ARBA00008857"/>
    </source>
</evidence>
<evidence type="ECO:0000256" key="3">
    <source>
        <dbReference type="ARBA" id="ARBA00023125"/>
    </source>
</evidence>
<dbReference type="SUPFAM" id="SSF56349">
    <property type="entry name" value="DNA breaking-rejoining enzymes"/>
    <property type="match status" value="1"/>
</dbReference>
<reference evidence="6 7" key="1">
    <citation type="submission" date="2023-06" db="EMBL/GenBank/DDBJ databases">
        <title>Pelomonas sp. PFR6 16S ribosomal RNA gene Genome sequencing and assembly.</title>
        <authorList>
            <person name="Woo H."/>
        </authorList>
    </citation>
    <scope>NUCLEOTIDE SEQUENCE [LARGE SCALE GENOMIC DNA]</scope>
    <source>
        <strain evidence="6 7">PFR6</strain>
    </source>
</reference>
<proteinExistence type="inferred from homology"/>
<keyword evidence="7" id="KW-1185">Reference proteome</keyword>
<feature type="domain" description="Tyr recombinase" evidence="5">
    <location>
        <begin position="199"/>
        <end position="382"/>
    </location>
</feature>
<gene>
    <name evidence="6" type="ORF">QWJ38_02365</name>
</gene>
<comment type="caution">
    <text evidence="6">The sequence shown here is derived from an EMBL/GenBank/DDBJ whole genome shotgun (WGS) entry which is preliminary data.</text>
</comment>
<dbReference type="PROSITE" id="PS51898">
    <property type="entry name" value="TYR_RECOMBINASE"/>
    <property type="match status" value="1"/>
</dbReference>
<organism evidence="6 7">
    <name type="scientific">Roseateles violae</name>
    <dbReference type="NCBI Taxonomy" id="3058042"/>
    <lineage>
        <taxon>Bacteria</taxon>
        <taxon>Pseudomonadati</taxon>
        <taxon>Pseudomonadota</taxon>
        <taxon>Betaproteobacteria</taxon>
        <taxon>Burkholderiales</taxon>
        <taxon>Sphaerotilaceae</taxon>
        <taxon>Roseateles</taxon>
    </lineage>
</organism>
<protein>
    <submittedName>
        <fullName evidence="6">Integrase arm-type DNA-binding domain-containing protein</fullName>
    </submittedName>
</protein>
<dbReference type="InterPro" id="IPR025166">
    <property type="entry name" value="Integrase_DNA_bind_dom"/>
</dbReference>
<dbReference type="InterPro" id="IPR013762">
    <property type="entry name" value="Integrase-like_cat_sf"/>
</dbReference>
<keyword evidence="2" id="KW-0229">DNA integration</keyword>
<dbReference type="GO" id="GO:0003677">
    <property type="term" value="F:DNA binding"/>
    <property type="evidence" value="ECO:0007669"/>
    <property type="project" value="UniProtKB-KW"/>
</dbReference>
<evidence type="ECO:0000313" key="7">
    <source>
        <dbReference type="Proteomes" id="UP001228044"/>
    </source>
</evidence>
<sequence>MPLTDSAIRALKPKDKRYTKTDDKGLALEVYPTGGMLWQFRYRLDGKQERVTLGRYPALSLKIARAMRDEAATQVALGQSPAAQKQRAKAAQGEAVTVSTFGERFFKEIVAKDRRDTTIPRRYFDKSIVPAIGSKLVQTVTTEDVRAIIWRKKDAGYDAAAGQVRGLLKRLFDYAMTCGLATSNPVLALPMRHVHKPKARDRVLSSDEIRAFLRATYESNIRRQFKIGVHLLLLTMVRKSALLQARWSEVDLDEGLWHIPPAAEGRNTKSDKPHLVYLSRQVVELFRQLKPLAGGSELVIPGRSSLNKPFAHNAINSALKVALQGQEIAAFVIHDFRRTASTTLHETGWPSDVVEKALNHVIGGVRGVYNKAEYADQRREMLQVWADHVDSLLNDGTVIMGRFRQRA</sequence>
<dbReference type="InterPro" id="IPR002104">
    <property type="entry name" value="Integrase_catalytic"/>
</dbReference>
<dbReference type="RefSeq" id="WP_290357429.1">
    <property type="nucleotide sequence ID" value="NZ_JAUHHC010000001.1"/>
</dbReference>